<dbReference type="PROSITE" id="PS50103">
    <property type="entry name" value="ZF_C3H1"/>
    <property type="match status" value="2"/>
</dbReference>
<evidence type="ECO:0000256" key="1">
    <source>
        <dbReference type="PROSITE-ProRule" id="PRU00723"/>
    </source>
</evidence>
<dbReference type="Proteomes" id="UP000051952">
    <property type="component" value="Unassembled WGS sequence"/>
</dbReference>
<accession>A0A0S4JNL5</accession>
<protein>
    <recommendedName>
        <fullName evidence="3">C3H1-type domain-containing protein</fullName>
    </recommendedName>
</protein>
<feature type="region of interest" description="Disordered" evidence="2">
    <location>
        <begin position="613"/>
        <end position="632"/>
    </location>
</feature>
<keyword evidence="1" id="KW-0862">Zinc</keyword>
<evidence type="ECO:0000256" key="2">
    <source>
        <dbReference type="SAM" id="MobiDB-lite"/>
    </source>
</evidence>
<dbReference type="GO" id="GO:0008270">
    <property type="term" value="F:zinc ion binding"/>
    <property type="evidence" value="ECO:0007669"/>
    <property type="project" value="UniProtKB-KW"/>
</dbReference>
<dbReference type="PANTHER" id="PTHR37562:SF5">
    <property type="entry name" value="C3H1-TYPE DOMAIN-CONTAINING PROTEIN"/>
    <property type="match status" value="1"/>
</dbReference>
<evidence type="ECO:0000313" key="4">
    <source>
        <dbReference type="EMBL" id="CUG91809.1"/>
    </source>
</evidence>
<reference evidence="5" key="1">
    <citation type="submission" date="2015-09" db="EMBL/GenBank/DDBJ databases">
        <authorList>
            <consortium name="Pathogen Informatics"/>
        </authorList>
    </citation>
    <scope>NUCLEOTIDE SEQUENCE [LARGE SCALE GENOMIC DNA]</scope>
    <source>
        <strain evidence="5">Lake Konstanz</strain>
    </source>
</reference>
<gene>
    <name evidence="4" type="ORF">BSAL_34240</name>
</gene>
<sequence length="632" mass="68468">MSTQSQQPLHLVEIHDDEDICKFATDAFLASVVDSPATSSKLTDDANMSLSPQQGERTPQPSSPATNKNAVSSFTEQLGVFAKSLTGVPSPAMDALFGTLSGQTSAIISLDEVVRLRSSEAAKRVQECAQRKLAAAKARQQQQQQDASSSSAAQAASIPNDPCEGDADEQLNDERVQQSLVTNSQVTEVFDPTFRFCFEVPTQSLVHLPPARLNITRLVFCRNYAPGDHQSCSMGDGCKFVHADVDFRTLEAHPIHVKYSWRHEDVCTYARLPAGEVLRVSAPNNRPPVEEINSDRVLVTRGSLRRQEGGGTLSHCAHYYFNRMCNRGERCNFIHVVHVDPNVVGDFKRAPCCKPKSSSSHGNNNEDKAEWTADGKWVQNDRRHLAGGQSSSFRPNSDAKPFEPKMKLSVDASDLVAFNGFAPPPPFATAPANMMTLQSLFGGVAVAAPSTIAVQMPQREAPQTAQYGMLVFVPCDQKQSPITVSPAVLNPPTAQSGGLPSIHSLPTTTLDLMNAAYPGLTERWTVAGADPASLAEAIMRPEGSVPSAQQQQAAVAQQVAQQVAQAQQMQQQAGWYQQVAQNVSAGEWVVGVPQTVIHQGVEYMQQPFHTMGDYRRMPRTRGGGGGGHSSLR</sequence>
<keyword evidence="5" id="KW-1185">Reference proteome</keyword>
<dbReference type="EMBL" id="CYKH01001973">
    <property type="protein sequence ID" value="CUG91809.1"/>
    <property type="molecule type" value="Genomic_DNA"/>
</dbReference>
<dbReference type="VEuPathDB" id="TriTrypDB:BSAL_34240"/>
<organism evidence="4 5">
    <name type="scientific">Bodo saltans</name>
    <name type="common">Flagellated protozoan</name>
    <dbReference type="NCBI Taxonomy" id="75058"/>
    <lineage>
        <taxon>Eukaryota</taxon>
        <taxon>Discoba</taxon>
        <taxon>Euglenozoa</taxon>
        <taxon>Kinetoplastea</taxon>
        <taxon>Metakinetoplastina</taxon>
        <taxon>Eubodonida</taxon>
        <taxon>Bodonidae</taxon>
        <taxon>Bodo</taxon>
    </lineage>
</organism>
<feature type="region of interest" description="Disordered" evidence="2">
    <location>
        <begin position="136"/>
        <end position="168"/>
    </location>
</feature>
<feature type="compositionally biased region" description="Low complexity" evidence="2">
    <location>
        <begin position="136"/>
        <end position="157"/>
    </location>
</feature>
<dbReference type="AlphaFoldDB" id="A0A0S4JNL5"/>
<evidence type="ECO:0000259" key="3">
    <source>
        <dbReference type="PROSITE" id="PS50103"/>
    </source>
</evidence>
<feature type="region of interest" description="Disordered" evidence="2">
    <location>
        <begin position="38"/>
        <end position="69"/>
    </location>
</feature>
<feature type="zinc finger region" description="C3H1-type" evidence="1">
    <location>
        <begin position="315"/>
        <end position="338"/>
    </location>
</feature>
<feature type="compositionally biased region" description="Gly residues" evidence="2">
    <location>
        <begin position="621"/>
        <end position="632"/>
    </location>
</feature>
<proteinExistence type="predicted"/>
<feature type="domain" description="C3H1-type" evidence="3">
    <location>
        <begin position="315"/>
        <end position="338"/>
    </location>
</feature>
<keyword evidence="1" id="KW-0479">Metal-binding</keyword>
<feature type="zinc finger region" description="C3H1-type" evidence="1">
    <location>
        <begin position="215"/>
        <end position="245"/>
    </location>
</feature>
<dbReference type="InterPro" id="IPR000571">
    <property type="entry name" value="Znf_CCCH"/>
</dbReference>
<feature type="domain" description="C3H1-type" evidence="3">
    <location>
        <begin position="215"/>
        <end position="245"/>
    </location>
</feature>
<keyword evidence="1" id="KW-0863">Zinc-finger</keyword>
<dbReference type="OrthoDB" id="273228at2759"/>
<evidence type="ECO:0000313" key="5">
    <source>
        <dbReference type="Proteomes" id="UP000051952"/>
    </source>
</evidence>
<name>A0A0S4JNL5_BODSA</name>
<dbReference type="PANTHER" id="PTHR37562">
    <property type="entry name" value="C3H1-TYPE DOMAIN-CONTAINING PROTEIN-RELATED"/>
    <property type="match status" value="1"/>
</dbReference>